<dbReference type="EMBL" id="CP036272">
    <property type="protein sequence ID" value="QDT61902.1"/>
    <property type="molecule type" value="Genomic_DNA"/>
</dbReference>
<dbReference type="RefSeq" id="WP_145276278.1">
    <property type="nucleotide sequence ID" value="NZ_CP036272.1"/>
</dbReference>
<feature type="domain" description="N-acetyltransferase" evidence="4">
    <location>
        <begin position="31"/>
        <end position="179"/>
    </location>
</feature>
<dbReference type="InterPro" id="IPR000182">
    <property type="entry name" value="GNAT_dom"/>
</dbReference>
<protein>
    <submittedName>
        <fullName evidence="5">Acetyltransferase</fullName>
    </submittedName>
</protein>
<evidence type="ECO:0000313" key="5">
    <source>
        <dbReference type="EMBL" id="QDT61902.1"/>
    </source>
</evidence>
<dbReference type="CDD" id="cd04301">
    <property type="entry name" value="NAT_SF"/>
    <property type="match status" value="1"/>
</dbReference>
<evidence type="ECO:0000256" key="2">
    <source>
        <dbReference type="ARBA" id="ARBA00023315"/>
    </source>
</evidence>
<dbReference type="GO" id="GO:0016747">
    <property type="term" value="F:acyltransferase activity, transferring groups other than amino-acyl groups"/>
    <property type="evidence" value="ECO:0007669"/>
    <property type="project" value="InterPro"/>
</dbReference>
<reference evidence="5 6" key="1">
    <citation type="submission" date="2019-02" db="EMBL/GenBank/DDBJ databases">
        <title>Deep-cultivation of Planctomycetes and their phenomic and genomic characterization uncovers novel biology.</title>
        <authorList>
            <person name="Wiegand S."/>
            <person name="Jogler M."/>
            <person name="Boedeker C."/>
            <person name="Pinto D."/>
            <person name="Vollmers J."/>
            <person name="Rivas-Marin E."/>
            <person name="Kohn T."/>
            <person name="Peeters S.H."/>
            <person name="Heuer A."/>
            <person name="Rast P."/>
            <person name="Oberbeckmann S."/>
            <person name="Bunk B."/>
            <person name="Jeske O."/>
            <person name="Meyerdierks A."/>
            <person name="Storesund J.E."/>
            <person name="Kallscheuer N."/>
            <person name="Luecker S."/>
            <person name="Lage O.M."/>
            <person name="Pohl T."/>
            <person name="Merkel B.J."/>
            <person name="Hornburger P."/>
            <person name="Mueller R.-W."/>
            <person name="Bruemmer F."/>
            <person name="Labrenz M."/>
            <person name="Spormann A.M."/>
            <person name="Op den Camp H."/>
            <person name="Overmann J."/>
            <person name="Amann R."/>
            <person name="Jetten M.S.M."/>
            <person name="Mascher T."/>
            <person name="Medema M.H."/>
            <person name="Devos D.P."/>
            <person name="Kaster A.-K."/>
            <person name="Ovreas L."/>
            <person name="Rohde M."/>
            <person name="Galperin M.Y."/>
            <person name="Jogler C."/>
        </authorList>
    </citation>
    <scope>NUCLEOTIDE SEQUENCE [LARGE SCALE GENOMIC DNA]</scope>
    <source>
        <strain evidence="5 6">SV_7m_r</strain>
    </source>
</reference>
<keyword evidence="6" id="KW-1185">Reference proteome</keyword>
<evidence type="ECO:0000259" key="4">
    <source>
        <dbReference type="PROSITE" id="PS51186"/>
    </source>
</evidence>
<evidence type="ECO:0000256" key="3">
    <source>
        <dbReference type="SAM" id="MobiDB-lite"/>
    </source>
</evidence>
<organism evidence="5 6">
    <name type="scientific">Stieleria bergensis</name>
    <dbReference type="NCBI Taxonomy" id="2528025"/>
    <lineage>
        <taxon>Bacteria</taxon>
        <taxon>Pseudomonadati</taxon>
        <taxon>Planctomycetota</taxon>
        <taxon>Planctomycetia</taxon>
        <taxon>Pirellulales</taxon>
        <taxon>Pirellulaceae</taxon>
        <taxon>Stieleria</taxon>
    </lineage>
</organism>
<accession>A0A517T0M9</accession>
<gene>
    <name evidence="5" type="ORF">SV7mr_44430</name>
</gene>
<dbReference type="Gene3D" id="3.40.630.30">
    <property type="match status" value="1"/>
</dbReference>
<sequence>MHFGSAETVRPQPQKPVNDSTASSPSDDHCIEYRQALPSDTPKIHALLRPYVSQHLLLSRTDAEITELTRHGFVACIPAEGTDDLESDSDLPKSTVIGFAAVEVYSPKLAELQSLAVRADYQRSGVGQKLVDLCVQRTGELGVMEIMAISSSEKFLYSCGFDYSLPDQKRALFRQLRPRPYEAD</sequence>
<evidence type="ECO:0000313" key="6">
    <source>
        <dbReference type="Proteomes" id="UP000315003"/>
    </source>
</evidence>
<dbReference type="Pfam" id="PF00583">
    <property type="entry name" value="Acetyltransf_1"/>
    <property type="match status" value="1"/>
</dbReference>
<dbReference type="Proteomes" id="UP000315003">
    <property type="component" value="Chromosome"/>
</dbReference>
<dbReference type="PANTHER" id="PTHR43877">
    <property type="entry name" value="AMINOALKYLPHOSPHONATE N-ACETYLTRANSFERASE-RELATED-RELATED"/>
    <property type="match status" value="1"/>
</dbReference>
<dbReference type="AlphaFoldDB" id="A0A517T0M9"/>
<dbReference type="InterPro" id="IPR050832">
    <property type="entry name" value="Bact_Acetyltransf"/>
</dbReference>
<dbReference type="PANTHER" id="PTHR43877:SF8">
    <property type="entry name" value="N-ACETYLGLUTAMATE SYNTHASE-RELATED"/>
    <property type="match status" value="1"/>
</dbReference>
<evidence type="ECO:0000256" key="1">
    <source>
        <dbReference type="ARBA" id="ARBA00022679"/>
    </source>
</evidence>
<dbReference type="PROSITE" id="PS51186">
    <property type="entry name" value="GNAT"/>
    <property type="match status" value="1"/>
</dbReference>
<feature type="compositionally biased region" description="Polar residues" evidence="3">
    <location>
        <begin position="15"/>
        <end position="25"/>
    </location>
</feature>
<feature type="region of interest" description="Disordered" evidence="3">
    <location>
        <begin position="1"/>
        <end position="28"/>
    </location>
</feature>
<dbReference type="OrthoDB" id="9775804at2"/>
<dbReference type="InterPro" id="IPR016181">
    <property type="entry name" value="Acyl_CoA_acyltransferase"/>
</dbReference>
<proteinExistence type="predicted"/>
<keyword evidence="1 5" id="KW-0808">Transferase</keyword>
<name>A0A517T0M9_9BACT</name>
<dbReference type="SUPFAM" id="SSF55729">
    <property type="entry name" value="Acyl-CoA N-acyltransferases (Nat)"/>
    <property type="match status" value="1"/>
</dbReference>
<keyword evidence="2" id="KW-0012">Acyltransferase</keyword>